<dbReference type="PROSITE" id="PS51832">
    <property type="entry name" value="HD_GYP"/>
    <property type="match status" value="1"/>
</dbReference>
<feature type="transmembrane region" description="Helical" evidence="1">
    <location>
        <begin position="6"/>
        <end position="29"/>
    </location>
</feature>
<evidence type="ECO:0000259" key="2">
    <source>
        <dbReference type="PROSITE" id="PS51831"/>
    </source>
</evidence>
<comment type="caution">
    <text evidence="4">The sequence shown here is derived from an EMBL/GenBank/DDBJ whole genome shotgun (WGS) entry which is preliminary data.</text>
</comment>
<dbReference type="SMART" id="SM00471">
    <property type="entry name" value="HDc"/>
    <property type="match status" value="1"/>
</dbReference>
<dbReference type="Gene3D" id="3.30.450.40">
    <property type="match status" value="1"/>
</dbReference>
<dbReference type="Gene3D" id="1.10.3210.10">
    <property type="entry name" value="Hypothetical protein af1432"/>
    <property type="match status" value="1"/>
</dbReference>
<dbReference type="AlphaFoldDB" id="A0A7C4Y695"/>
<dbReference type="PANTHER" id="PTHR43155:SF2">
    <property type="entry name" value="CYCLIC DI-GMP PHOSPHODIESTERASE PA4108"/>
    <property type="match status" value="1"/>
</dbReference>
<keyword evidence="1" id="KW-0472">Membrane</keyword>
<dbReference type="PROSITE" id="PS51831">
    <property type="entry name" value="HD"/>
    <property type="match status" value="1"/>
</dbReference>
<reference evidence="4" key="1">
    <citation type="journal article" date="2020" name="mSystems">
        <title>Genome- and Community-Level Interaction Insights into Carbon Utilization and Element Cycling Functions of Hydrothermarchaeota in Hydrothermal Sediment.</title>
        <authorList>
            <person name="Zhou Z."/>
            <person name="Liu Y."/>
            <person name="Xu W."/>
            <person name="Pan J."/>
            <person name="Luo Z.H."/>
            <person name="Li M."/>
        </authorList>
    </citation>
    <scope>NUCLEOTIDE SEQUENCE [LARGE SCALE GENOMIC DNA]</scope>
    <source>
        <strain evidence="4">SpSt-794</strain>
    </source>
</reference>
<gene>
    <name evidence="4" type="ORF">ENV82_01710</name>
</gene>
<dbReference type="SUPFAM" id="SSF109604">
    <property type="entry name" value="HD-domain/PDEase-like"/>
    <property type="match status" value="1"/>
</dbReference>
<dbReference type="NCBIfam" id="TIGR00277">
    <property type="entry name" value="HDIG"/>
    <property type="match status" value="1"/>
</dbReference>
<dbReference type="InterPro" id="IPR006675">
    <property type="entry name" value="HDIG_dom"/>
</dbReference>
<dbReference type="InterPro" id="IPR029016">
    <property type="entry name" value="GAF-like_dom_sf"/>
</dbReference>
<protein>
    <submittedName>
        <fullName evidence="4">HD domain-containing protein</fullName>
    </submittedName>
</protein>
<keyword evidence="1" id="KW-1133">Transmembrane helix</keyword>
<dbReference type="SUPFAM" id="SSF55781">
    <property type="entry name" value="GAF domain-like"/>
    <property type="match status" value="1"/>
</dbReference>
<dbReference type="InterPro" id="IPR003607">
    <property type="entry name" value="HD/PDEase_dom"/>
</dbReference>
<dbReference type="InterPro" id="IPR006674">
    <property type="entry name" value="HD_domain"/>
</dbReference>
<organism evidence="4">
    <name type="scientific">Caldisericum exile</name>
    <dbReference type="NCBI Taxonomy" id="693075"/>
    <lineage>
        <taxon>Bacteria</taxon>
        <taxon>Pseudomonadati</taxon>
        <taxon>Caldisericota/Cryosericota group</taxon>
        <taxon>Caldisericota</taxon>
        <taxon>Caldisericia</taxon>
        <taxon>Caldisericales</taxon>
        <taxon>Caldisericaceae</taxon>
        <taxon>Caldisericum</taxon>
    </lineage>
</organism>
<feature type="domain" description="HD-GYP" evidence="3">
    <location>
        <begin position="199"/>
        <end position="394"/>
    </location>
</feature>
<evidence type="ECO:0000259" key="3">
    <source>
        <dbReference type="PROSITE" id="PS51832"/>
    </source>
</evidence>
<keyword evidence="1" id="KW-0812">Transmembrane</keyword>
<feature type="domain" description="HD" evidence="2">
    <location>
        <begin position="221"/>
        <end position="343"/>
    </location>
</feature>
<evidence type="ECO:0000313" key="4">
    <source>
        <dbReference type="EMBL" id="HGW60144.1"/>
    </source>
</evidence>
<evidence type="ECO:0000256" key="1">
    <source>
        <dbReference type="SAM" id="Phobius"/>
    </source>
</evidence>
<dbReference type="InterPro" id="IPR037522">
    <property type="entry name" value="HD_GYP_dom"/>
</dbReference>
<name>A0A7C4Y695_9BACT</name>
<dbReference type="CDD" id="cd00077">
    <property type="entry name" value="HDc"/>
    <property type="match status" value="1"/>
</dbReference>
<dbReference type="PANTHER" id="PTHR43155">
    <property type="entry name" value="CYCLIC DI-GMP PHOSPHODIESTERASE PA4108-RELATED"/>
    <property type="match status" value="1"/>
</dbReference>
<proteinExistence type="predicted"/>
<sequence length="415" mass="46405">MNALYSIFIVTLVVLTGIIIFLIMQNLILKEQLEKQEKILFSAQNLSRKMYELGDKKEFFKETWKILKYITNADEFTYFRFDGVNMLVPEYVEGVYKNEILKMRLKLGEGFSGKIALERSPSILNNANKSSISIHVPGTPDEDSALLGLPVIFGNELYGVILLTKLGGAQFTNGELKIAEVFVNISSAFIAGLVHTSTIRKGLIDTLKALVTAVELKDTYTAGHSVRVSKIAETLAKNMGLPFREVLRCRIGGLLHDIGKIGIKEEILKNGEPLTPELQEEVRKHPELGYHLLKKTKILEDVAETILYHHEWYNGKGYPRGLKDGEIPISARIVHIGDAIDAMTSGRLHSPRKTVDEALEELKKFSGIQFDPKVVEVAITSKEEIGRALLEKTEDVVIEDNNLLPGSLKGSEQFK</sequence>
<accession>A0A7C4Y695</accession>
<dbReference type="EMBL" id="DTHV01000052">
    <property type="protein sequence ID" value="HGW60144.1"/>
    <property type="molecule type" value="Genomic_DNA"/>
</dbReference>
<dbReference type="Pfam" id="PF13487">
    <property type="entry name" value="HD_5"/>
    <property type="match status" value="1"/>
</dbReference>